<protein>
    <submittedName>
        <fullName evidence="1">Uncharacterized protein</fullName>
    </submittedName>
</protein>
<proteinExistence type="predicted"/>
<reference evidence="1" key="2">
    <citation type="journal article" date="2015" name="Data Brief">
        <title>Shoot transcriptome of the giant reed, Arundo donax.</title>
        <authorList>
            <person name="Barrero R.A."/>
            <person name="Guerrero F.D."/>
            <person name="Moolhuijzen P."/>
            <person name="Goolsby J.A."/>
            <person name="Tidwell J."/>
            <person name="Bellgard S.E."/>
            <person name="Bellgard M.I."/>
        </authorList>
    </citation>
    <scope>NUCLEOTIDE SEQUENCE</scope>
    <source>
        <tissue evidence="1">Shoot tissue taken approximately 20 cm above the soil surface</tissue>
    </source>
</reference>
<evidence type="ECO:0000313" key="1">
    <source>
        <dbReference type="EMBL" id="JAE33509.1"/>
    </source>
</evidence>
<accession>A0A0A9HCH1</accession>
<name>A0A0A9HCH1_ARUDO</name>
<dbReference type="EMBL" id="GBRH01164387">
    <property type="protein sequence ID" value="JAE33509.1"/>
    <property type="molecule type" value="Transcribed_RNA"/>
</dbReference>
<reference evidence="1" key="1">
    <citation type="submission" date="2014-09" db="EMBL/GenBank/DDBJ databases">
        <authorList>
            <person name="Magalhaes I.L.F."/>
            <person name="Oliveira U."/>
            <person name="Santos F.R."/>
            <person name="Vidigal T.H.D.A."/>
            <person name="Brescovit A.D."/>
            <person name="Santos A.J."/>
        </authorList>
    </citation>
    <scope>NUCLEOTIDE SEQUENCE</scope>
    <source>
        <tissue evidence="1">Shoot tissue taken approximately 20 cm above the soil surface</tissue>
    </source>
</reference>
<sequence length="104" mass="10572">MPPPSPAVVDARRLHRELSCTAAVSAAFRFLLGRRCLRPPPPSLPSSHCWLVVAVVVTATGASVSLPEKTGGASTRPPLSTAAAFVNAAGTEVTVTAAVAGVRS</sequence>
<organism evidence="1">
    <name type="scientific">Arundo donax</name>
    <name type="common">Giant reed</name>
    <name type="synonym">Donax arundinaceus</name>
    <dbReference type="NCBI Taxonomy" id="35708"/>
    <lineage>
        <taxon>Eukaryota</taxon>
        <taxon>Viridiplantae</taxon>
        <taxon>Streptophyta</taxon>
        <taxon>Embryophyta</taxon>
        <taxon>Tracheophyta</taxon>
        <taxon>Spermatophyta</taxon>
        <taxon>Magnoliopsida</taxon>
        <taxon>Liliopsida</taxon>
        <taxon>Poales</taxon>
        <taxon>Poaceae</taxon>
        <taxon>PACMAD clade</taxon>
        <taxon>Arundinoideae</taxon>
        <taxon>Arundineae</taxon>
        <taxon>Arundo</taxon>
    </lineage>
</organism>
<dbReference type="AlphaFoldDB" id="A0A0A9HCH1"/>